<evidence type="ECO:0000313" key="1">
    <source>
        <dbReference type="EMBL" id="TRM10342.1"/>
    </source>
</evidence>
<dbReference type="GO" id="GO:0003677">
    <property type="term" value="F:DNA binding"/>
    <property type="evidence" value="ECO:0007669"/>
    <property type="project" value="InterPro"/>
</dbReference>
<reference evidence="1 2" key="1">
    <citation type="submission" date="2019-07" db="EMBL/GenBank/DDBJ databases">
        <title>Genomic analysis of Lentibacillus sp. NKC851-2.</title>
        <authorList>
            <person name="Oh Y.J."/>
        </authorList>
    </citation>
    <scope>NUCLEOTIDE SEQUENCE [LARGE SCALE GENOMIC DNA]</scope>
    <source>
        <strain evidence="1 2">NKC851-2</strain>
    </source>
</reference>
<dbReference type="SUPFAM" id="SSF47413">
    <property type="entry name" value="lambda repressor-like DNA-binding domains"/>
    <property type="match status" value="1"/>
</dbReference>
<organism evidence="1 2">
    <name type="scientific">Lentibacillus cibarius</name>
    <dbReference type="NCBI Taxonomy" id="2583219"/>
    <lineage>
        <taxon>Bacteria</taxon>
        <taxon>Bacillati</taxon>
        <taxon>Bacillota</taxon>
        <taxon>Bacilli</taxon>
        <taxon>Bacillales</taxon>
        <taxon>Bacillaceae</taxon>
        <taxon>Lentibacillus</taxon>
    </lineage>
</organism>
<proteinExistence type="predicted"/>
<evidence type="ECO:0008006" key="3">
    <source>
        <dbReference type="Google" id="ProtNLM"/>
    </source>
</evidence>
<sequence length="72" mass="8353">MTGKELRLIRCLRRATMADVASLIDRYPAIVANIEAGKRNLTKEETDVIRYHFEIDDVLMAYIRKTIELAEQ</sequence>
<comment type="caution">
    <text evidence="1">The sequence shown here is derived from an EMBL/GenBank/DDBJ whole genome shotgun (WGS) entry which is preliminary data.</text>
</comment>
<accession>A0A549YEP3</accession>
<dbReference type="Proteomes" id="UP000319280">
    <property type="component" value="Unassembled WGS sequence"/>
</dbReference>
<name>A0A549YEP3_9BACI</name>
<gene>
    <name evidence="1" type="ORF">FH966_00630</name>
</gene>
<dbReference type="InterPro" id="IPR010982">
    <property type="entry name" value="Lambda_DNA-bd_dom_sf"/>
</dbReference>
<dbReference type="AlphaFoldDB" id="A0A549YEP3"/>
<protein>
    <recommendedName>
        <fullName evidence="3">Helix-turn-helix domain-containing protein</fullName>
    </recommendedName>
</protein>
<dbReference type="RefSeq" id="WP_142789767.1">
    <property type="nucleotide sequence ID" value="NZ_VJMZ01000001.1"/>
</dbReference>
<keyword evidence="2" id="KW-1185">Reference proteome</keyword>
<evidence type="ECO:0000313" key="2">
    <source>
        <dbReference type="Proteomes" id="UP000319280"/>
    </source>
</evidence>
<dbReference type="EMBL" id="VJMZ01000001">
    <property type="protein sequence ID" value="TRM10342.1"/>
    <property type="molecule type" value="Genomic_DNA"/>
</dbReference>